<sequence>FKLSNYDAVCLDFDNTLAQYNLSSLFQLHYKHLSRYLIQKKGYKNLPDVMNKDDIDFIRKGLFLDFDRGNILNLSAKGTIISASHGTKKLDKNAIIDSYGSEMRWPTVDSIIKDKLEINSHIPTAETYSFLDFTDITAVVVYAKIVDLIEEENTAKNYRPAWDHVIDAVIDMYRLDSEFSKTFDANVAKYLYQCKTEIIDWLCRLKENHKLILITSACPSTFNNVVKHCLGSFWQFLFHTVIDQAGKPNFFIGKTPFKNRANEEITMETITGHYRNGNWQTLYNVLSKEIGRPAKCVYVGDHIVHDVYAPSLVQSLDSVFILEEIQAEGVFFSGEHPHSQYIRSKFWGSCFRQDGMTTLLGDIVMKHSKLCIPSLMDLASKPADFCHKPFWVSQLFNNTIKNNNKNNNNNKKLLV</sequence>
<dbReference type="InterPro" id="IPR036412">
    <property type="entry name" value="HAD-like_sf"/>
</dbReference>
<protein>
    <submittedName>
        <fullName evidence="5">Putative 5'-nucleotidase domain-containing protein 1</fullName>
    </submittedName>
</protein>
<dbReference type="Pfam" id="PF05761">
    <property type="entry name" value="5_nucleotid"/>
    <property type="match status" value="1"/>
</dbReference>
<evidence type="ECO:0000256" key="3">
    <source>
        <dbReference type="ARBA" id="ARBA00022801"/>
    </source>
</evidence>
<comment type="similarity">
    <text evidence="1">Belongs to the 5'(3')-deoxyribonucleotidase family.</text>
</comment>
<name>A0A0P4VM62_9HEMI</name>
<dbReference type="PANTHER" id="PTHR12103:SF38">
    <property type="entry name" value="5'-NUCLEOTIDASE DOMAIN-CONTAINING PROTEIN 1"/>
    <property type="match status" value="1"/>
</dbReference>
<dbReference type="InterPro" id="IPR023214">
    <property type="entry name" value="HAD_sf"/>
</dbReference>
<dbReference type="EMBL" id="GDKW01003064">
    <property type="protein sequence ID" value="JAI53531.1"/>
    <property type="molecule type" value="mRNA"/>
</dbReference>
<dbReference type="PANTHER" id="PTHR12103">
    <property type="entry name" value="5'-NUCLEOTIDASE DOMAIN-CONTAINING"/>
    <property type="match status" value="1"/>
</dbReference>
<feature type="non-terminal residue" evidence="5">
    <location>
        <position position="1"/>
    </location>
</feature>
<dbReference type="GO" id="GO:0008253">
    <property type="term" value="F:5'-nucleotidase activity"/>
    <property type="evidence" value="ECO:0007669"/>
    <property type="project" value="TreeGrafter"/>
</dbReference>
<dbReference type="SUPFAM" id="SSF56784">
    <property type="entry name" value="HAD-like"/>
    <property type="match status" value="1"/>
</dbReference>
<evidence type="ECO:0000256" key="4">
    <source>
        <dbReference type="ARBA" id="ARBA00022842"/>
    </source>
</evidence>
<keyword evidence="2" id="KW-0479">Metal-binding</keyword>
<evidence type="ECO:0000256" key="1">
    <source>
        <dbReference type="ARBA" id="ARBA00009589"/>
    </source>
</evidence>
<dbReference type="Gene3D" id="3.40.50.1000">
    <property type="entry name" value="HAD superfamily/HAD-like"/>
    <property type="match status" value="1"/>
</dbReference>
<keyword evidence="4" id="KW-0460">Magnesium</keyword>
<reference evidence="5" key="1">
    <citation type="journal article" date="2016" name="PLoS Negl. Trop. Dis.">
        <title>A Deep Insight into the Sialome of Rhodnius neglectus, a Vector of Chagas Disease.</title>
        <authorList>
            <person name="Santiago P.B."/>
            <person name="Assumpcao T.C."/>
            <person name="Araujo C.N."/>
            <person name="Bastos I.M."/>
            <person name="Neves D."/>
            <person name="Silva I.G."/>
            <person name="Charneau S."/>
            <person name="Queiroz R.M."/>
            <person name="Raiol T."/>
            <person name="Oliveira J.V."/>
            <person name="Sousa M.V."/>
            <person name="Calvo E."/>
            <person name="Ribeiro J.M."/>
            <person name="Santana J.M."/>
        </authorList>
    </citation>
    <scope>NUCLEOTIDE SEQUENCE</scope>
    <source>
        <tissue evidence="5">Salivary glands</tissue>
    </source>
</reference>
<evidence type="ECO:0000313" key="5">
    <source>
        <dbReference type="EMBL" id="JAI53531.1"/>
    </source>
</evidence>
<dbReference type="InterPro" id="IPR008380">
    <property type="entry name" value="HAD-SF_hydro_IG_5-nucl"/>
</dbReference>
<dbReference type="GO" id="GO:0046872">
    <property type="term" value="F:metal ion binding"/>
    <property type="evidence" value="ECO:0007669"/>
    <property type="project" value="UniProtKB-KW"/>
</dbReference>
<proteinExistence type="evidence at transcript level"/>
<accession>A0A0P4VM62</accession>
<dbReference type="AlphaFoldDB" id="A0A0P4VM62"/>
<keyword evidence="3" id="KW-0378">Hydrolase</keyword>
<organism evidence="5">
    <name type="scientific">Rhodnius neglectus</name>
    <dbReference type="NCBI Taxonomy" id="72488"/>
    <lineage>
        <taxon>Eukaryota</taxon>
        <taxon>Metazoa</taxon>
        <taxon>Ecdysozoa</taxon>
        <taxon>Arthropoda</taxon>
        <taxon>Hexapoda</taxon>
        <taxon>Insecta</taxon>
        <taxon>Pterygota</taxon>
        <taxon>Neoptera</taxon>
        <taxon>Paraneoptera</taxon>
        <taxon>Hemiptera</taxon>
        <taxon>Heteroptera</taxon>
        <taxon>Panheteroptera</taxon>
        <taxon>Cimicomorpha</taxon>
        <taxon>Reduviidae</taxon>
        <taxon>Triatominae</taxon>
        <taxon>Rhodnius</taxon>
    </lineage>
</organism>
<evidence type="ECO:0000256" key="2">
    <source>
        <dbReference type="ARBA" id="ARBA00022723"/>
    </source>
</evidence>